<comment type="caution">
    <text evidence="2">The sequence shown here is derived from an EMBL/GenBank/DDBJ whole genome shotgun (WGS) entry which is preliminary data.</text>
</comment>
<reference evidence="2 3" key="1">
    <citation type="submission" date="2019-07" db="EMBL/GenBank/DDBJ databases">
        <title>Genomic Encyclopedia of Archaeal and Bacterial Type Strains, Phase II (KMG-II): from individual species to whole genera.</title>
        <authorList>
            <person name="Goeker M."/>
        </authorList>
    </citation>
    <scope>NUCLEOTIDE SEQUENCE [LARGE SCALE GENOMIC DNA]</scope>
    <source>
        <strain evidence="2 3">ATCC BAA-1854</strain>
    </source>
</reference>
<dbReference type="AlphaFoldDB" id="A0A562UH28"/>
<organism evidence="2 3">
    <name type="scientific">Mucilaginibacter frigoritolerans</name>
    <dbReference type="NCBI Taxonomy" id="652788"/>
    <lineage>
        <taxon>Bacteria</taxon>
        <taxon>Pseudomonadati</taxon>
        <taxon>Bacteroidota</taxon>
        <taxon>Sphingobacteriia</taxon>
        <taxon>Sphingobacteriales</taxon>
        <taxon>Sphingobacteriaceae</taxon>
        <taxon>Mucilaginibacter</taxon>
    </lineage>
</organism>
<gene>
    <name evidence="2" type="ORF">JN11_00418</name>
</gene>
<accession>A0A562UH28</accession>
<sequence length="43" mass="5090">MLIKMFVWFDGGKSRLFFQIIRQYFSVIFALFKGVANGVDQRD</sequence>
<feature type="transmembrane region" description="Helical" evidence="1">
    <location>
        <begin position="20"/>
        <end position="39"/>
    </location>
</feature>
<dbReference type="Proteomes" id="UP000317010">
    <property type="component" value="Unassembled WGS sequence"/>
</dbReference>
<keyword evidence="1" id="KW-0472">Membrane</keyword>
<evidence type="ECO:0000313" key="3">
    <source>
        <dbReference type="Proteomes" id="UP000317010"/>
    </source>
</evidence>
<dbReference type="EMBL" id="VLLI01000001">
    <property type="protein sequence ID" value="TWJ04697.1"/>
    <property type="molecule type" value="Genomic_DNA"/>
</dbReference>
<keyword evidence="1" id="KW-1133">Transmembrane helix</keyword>
<proteinExistence type="predicted"/>
<keyword evidence="3" id="KW-1185">Reference proteome</keyword>
<keyword evidence="1" id="KW-0812">Transmembrane</keyword>
<evidence type="ECO:0000256" key="1">
    <source>
        <dbReference type="SAM" id="Phobius"/>
    </source>
</evidence>
<evidence type="ECO:0000313" key="2">
    <source>
        <dbReference type="EMBL" id="TWJ04697.1"/>
    </source>
</evidence>
<name>A0A562UH28_9SPHI</name>
<protein>
    <submittedName>
        <fullName evidence="2">Uncharacterized protein</fullName>
    </submittedName>
</protein>